<dbReference type="SMART" id="SM00344">
    <property type="entry name" value="HTH_ASNC"/>
    <property type="match status" value="1"/>
</dbReference>
<proteinExistence type="predicted"/>
<dbReference type="Proteomes" id="UP000294444">
    <property type="component" value="Chromosome"/>
</dbReference>
<dbReference type="InterPro" id="IPR000485">
    <property type="entry name" value="AsnC-type_HTH_dom"/>
</dbReference>
<dbReference type="EMBL" id="CP038145">
    <property type="protein sequence ID" value="QBQ63574.1"/>
    <property type="molecule type" value="Genomic_DNA"/>
</dbReference>
<dbReference type="KEGG" id="aio:EXH44_04680"/>
<evidence type="ECO:0000313" key="6">
    <source>
        <dbReference type="Proteomes" id="UP000294444"/>
    </source>
</evidence>
<feature type="domain" description="HTH asnC-type" evidence="4">
    <location>
        <begin position="1"/>
        <end position="62"/>
    </location>
</feature>
<sequence length="150" mass="17023">MDRIDKKIIAELQKNGRISLTELCEKVGISLSPCQRRVKQLEQDGIIRDYQANINPQAVGLNFSAIVFVVLKDGNQESIIAFENALADIPEIIQAQRLFGEHDYILHIVTTELGAFQKLYDQRLSNLPSIHRLTSTLVMKEVLQRRALPI</sequence>
<accession>A0A4P7CHW1</accession>
<dbReference type="GO" id="GO:0043200">
    <property type="term" value="P:response to amino acid"/>
    <property type="evidence" value="ECO:0007669"/>
    <property type="project" value="TreeGrafter"/>
</dbReference>
<dbReference type="InterPro" id="IPR036390">
    <property type="entry name" value="WH_DNA-bd_sf"/>
</dbReference>
<evidence type="ECO:0000259" key="4">
    <source>
        <dbReference type="PROSITE" id="PS50956"/>
    </source>
</evidence>
<dbReference type="InterPro" id="IPR011008">
    <property type="entry name" value="Dimeric_a/b-barrel"/>
</dbReference>
<dbReference type="PRINTS" id="PR00033">
    <property type="entry name" value="HTHASNC"/>
</dbReference>
<dbReference type="AlphaFoldDB" id="A0A4P7CHW1"/>
<keyword evidence="1" id="KW-0805">Transcription regulation</keyword>
<dbReference type="GO" id="GO:0006355">
    <property type="term" value="P:regulation of DNA-templated transcription"/>
    <property type="evidence" value="ECO:0007669"/>
    <property type="project" value="UniProtKB-ARBA"/>
</dbReference>
<keyword evidence="3" id="KW-0804">Transcription</keyword>
<name>A0A4P7CHW1_9PAST</name>
<keyword evidence="2" id="KW-0238">DNA-binding</keyword>
<dbReference type="RefSeq" id="WP_162856479.1">
    <property type="nucleotide sequence ID" value="NZ_CP038145.1"/>
</dbReference>
<keyword evidence="6" id="KW-1185">Reference proteome</keyword>
<dbReference type="Gene3D" id="3.30.70.920">
    <property type="match status" value="1"/>
</dbReference>
<dbReference type="PANTHER" id="PTHR30154">
    <property type="entry name" value="LEUCINE-RESPONSIVE REGULATORY PROTEIN"/>
    <property type="match status" value="1"/>
</dbReference>
<dbReference type="GO" id="GO:0043565">
    <property type="term" value="F:sequence-specific DNA binding"/>
    <property type="evidence" value="ECO:0007669"/>
    <property type="project" value="InterPro"/>
</dbReference>
<dbReference type="InterPro" id="IPR011991">
    <property type="entry name" value="ArsR-like_HTH"/>
</dbReference>
<protein>
    <submittedName>
        <fullName evidence="5">Lrp/AsnC family transcriptional regulator</fullName>
    </submittedName>
</protein>
<dbReference type="Pfam" id="PF01037">
    <property type="entry name" value="AsnC_trans_reg"/>
    <property type="match status" value="1"/>
</dbReference>
<dbReference type="SUPFAM" id="SSF54909">
    <property type="entry name" value="Dimeric alpha+beta barrel"/>
    <property type="match status" value="1"/>
</dbReference>
<dbReference type="Pfam" id="PF13412">
    <property type="entry name" value="HTH_24"/>
    <property type="match status" value="1"/>
</dbReference>
<dbReference type="CDD" id="cd00090">
    <property type="entry name" value="HTH_ARSR"/>
    <property type="match status" value="1"/>
</dbReference>
<dbReference type="FunFam" id="1.10.10.10:FF:000186">
    <property type="entry name" value="AsnC family transcriptional regulator"/>
    <property type="match status" value="1"/>
</dbReference>
<dbReference type="PANTHER" id="PTHR30154:SF34">
    <property type="entry name" value="TRANSCRIPTIONAL REGULATOR AZLB"/>
    <property type="match status" value="1"/>
</dbReference>
<dbReference type="PROSITE" id="PS50956">
    <property type="entry name" value="HTH_ASNC_2"/>
    <property type="match status" value="1"/>
</dbReference>
<evidence type="ECO:0000256" key="1">
    <source>
        <dbReference type="ARBA" id="ARBA00023015"/>
    </source>
</evidence>
<dbReference type="InterPro" id="IPR019887">
    <property type="entry name" value="Tscrpt_reg_AsnC/Lrp_C"/>
</dbReference>
<dbReference type="GO" id="GO:0005829">
    <property type="term" value="C:cytosol"/>
    <property type="evidence" value="ECO:0007669"/>
    <property type="project" value="TreeGrafter"/>
</dbReference>
<organism evidence="5 6">
    <name type="scientific">Actinobacillus indolicus</name>
    <dbReference type="NCBI Taxonomy" id="51049"/>
    <lineage>
        <taxon>Bacteria</taxon>
        <taxon>Pseudomonadati</taxon>
        <taxon>Pseudomonadota</taxon>
        <taxon>Gammaproteobacteria</taxon>
        <taxon>Pasteurellales</taxon>
        <taxon>Pasteurellaceae</taxon>
        <taxon>Actinobacillus</taxon>
    </lineage>
</organism>
<dbReference type="SUPFAM" id="SSF46785">
    <property type="entry name" value="Winged helix' DNA-binding domain"/>
    <property type="match status" value="1"/>
</dbReference>
<evidence type="ECO:0000313" key="5">
    <source>
        <dbReference type="EMBL" id="QBQ63574.1"/>
    </source>
</evidence>
<reference evidence="5 6" key="1">
    <citation type="submission" date="2019-03" db="EMBL/GenBank/DDBJ databases">
        <authorList>
            <person name="Che Y."/>
            <person name="Zhou L."/>
        </authorList>
    </citation>
    <scope>NUCLEOTIDE SEQUENCE [LARGE SCALE GENOMIC DNA]</scope>
    <source>
        <strain evidence="5 6">AIFJ1607</strain>
    </source>
</reference>
<dbReference type="InterPro" id="IPR019888">
    <property type="entry name" value="Tscrpt_reg_AsnC-like"/>
</dbReference>
<evidence type="ECO:0000256" key="2">
    <source>
        <dbReference type="ARBA" id="ARBA00023125"/>
    </source>
</evidence>
<evidence type="ECO:0000256" key="3">
    <source>
        <dbReference type="ARBA" id="ARBA00023163"/>
    </source>
</evidence>
<dbReference type="Gene3D" id="1.10.10.10">
    <property type="entry name" value="Winged helix-like DNA-binding domain superfamily/Winged helix DNA-binding domain"/>
    <property type="match status" value="1"/>
</dbReference>
<gene>
    <name evidence="5" type="ORF">EXH44_04680</name>
</gene>
<dbReference type="InterPro" id="IPR036388">
    <property type="entry name" value="WH-like_DNA-bd_sf"/>
</dbReference>